<dbReference type="AlphaFoldDB" id="A0A199V6U2"/>
<reference evidence="2 3" key="1">
    <citation type="journal article" date="2016" name="DNA Res.">
        <title>The draft genome of MD-2 pineapple using hybrid error correction of long reads.</title>
        <authorList>
            <person name="Redwan R.M."/>
            <person name="Saidin A."/>
            <person name="Kumar S.V."/>
        </authorList>
    </citation>
    <scope>NUCLEOTIDE SEQUENCE [LARGE SCALE GENOMIC DNA]</scope>
    <source>
        <strain evidence="3">cv. MD2</strain>
        <tissue evidence="2">Leaf</tissue>
    </source>
</reference>
<dbReference type="Proteomes" id="UP000092600">
    <property type="component" value="Unassembled WGS sequence"/>
</dbReference>
<proteinExistence type="predicted"/>
<name>A0A199V6U2_ANACO</name>
<evidence type="ECO:0000256" key="1">
    <source>
        <dbReference type="SAM" id="MobiDB-lite"/>
    </source>
</evidence>
<evidence type="ECO:0000313" key="2">
    <source>
        <dbReference type="EMBL" id="OAY72560.1"/>
    </source>
</evidence>
<comment type="caution">
    <text evidence="2">The sequence shown here is derived from an EMBL/GenBank/DDBJ whole genome shotgun (WGS) entry which is preliminary data.</text>
</comment>
<accession>A0A199V6U2</accession>
<sequence>MNRNSVRIKDSKREAKALILDGITVKFIELLSLFDGYDSNETKIRSSSSKLLVVEAFFGPSKVGGESDTGANDTANSPGDPISLGRFVAALSREVVTEAETQLNV</sequence>
<dbReference type="EMBL" id="LSRQ01003051">
    <property type="protein sequence ID" value="OAY72560.1"/>
    <property type="molecule type" value="Genomic_DNA"/>
</dbReference>
<organism evidence="2 3">
    <name type="scientific">Ananas comosus</name>
    <name type="common">Pineapple</name>
    <name type="synonym">Ananas ananas</name>
    <dbReference type="NCBI Taxonomy" id="4615"/>
    <lineage>
        <taxon>Eukaryota</taxon>
        <taxon>Viridiplantae</taxon>
        <taxon>Streptophyta</taxon>
        <taxon>Embryophyta</taxon>
        <taxon>Tracheophyta</taxon>
        <taxon>Spermatophyta</taxon>
        <taxon>Magnoliopsida</taxon>
        <taxon>Liliopsida</taxon>
        <taxon>Poales</taxon>
        <taxon>Bromeliaceae</taxon>
        <taxon>Bromelioideae</taxon>
        <taxon>Ananas</taxon>
    </lineage>
</organism>
<gene>
    <name evidence="2" type="ORF">ACMD2_22575</name>
</gene>
<protein>
    <submittedName>
        <fullName evidence="2">Uncharacterized protein</fullName>
    </submittedName>
</protein>
<feature type="region of interest" description="Disordered" evidence="1">
    <location>
        <begin position="61"/>
        <end position="81"/>
    </location>
</feature>
<evidence type="ECO:0000313" key="3">
    <source>
        <dbReference type="Proteomes" id="UP000092600"/>
    </source>
</evidence>